<dbReference type="PROSITE" id="PS51767">
    <property type="entry name" value="PEPTIDASE_A1"/>
    <property type="match status" value="1"/>
</dbReference>
<protein>
    <submittedName>
        <fullName evidence="4">Aspartyl protease family protein</fullName>
    </submittedName>
</protein>
<dbReference type="InterPro" id="IPR032861">
    <property type="entry name" value="TAXi_N"/>
</dbReference>
<feature type="signal peptide" evidence="2">
    <location>
        <begin position="1"/>
        <end position="17"/>
    </location>
</feature>
<keyword evidence="4" id="KW-0645">Protease</keyword>
<dbReference type="GO" id="GO:0004190">
    <property type="term" value="F:aspartic-type endopeptidase activity"/>
    <property type="evidence" value="ECO:0007669"/>
    <property type="project" value="InterPro"/>
</dbReference>
<dbReference type="InterPro" id="IPR001461">
    <property type="entry name" value="Aspartic_peptidase_A1"/>
</dbReference>
<dbReference type="InterPro" id="IPR021109">
    <property type="entry name" value="Peptidase_aspartic_dom_sf"/>
</dbReference>
<proteinExistence type="inferred from homology"/>
<dbReference type="InterPro" id="IPR033121">
    <property type="entry name" value="PEPTIDASE_A1"/>
</dbReference>
<reference evidence="4" key="1">
    <citation type="journal article" date="2018" name="Nat. Genet.">
        <title>Extensive intraspecific gene order and gene structural variations between Mo17 and other maize genomes.</title>
        <authorList>
            <person name="Sun S."/>
            <person name="Zhou Y."/>
            <person name="Chen J."/>
            <person name="Shi J."/>
            <person name="Zhao H."/>
            <person name="Zhao H."/>
            <person name="Song W."/>
            <person name="Zhang M."/>
            <person name="Cui Y."/>
            <person name="Dong X."/>
            <person name="Liu H."/>
            <person name="Ma X."/>
            <person name="Jiao Y."/>
            <person name="Wang B."/>
            <person name="Wei X."/>
            <person name="Stein J.C."/>
            <person name="Glaubitz J.C."/>
            <person name="Lu F."/>
            <person name="Yu G."/>
            <person name="Liang C."/>
            <person name="Fengler K."/>
            <person name="Li B."/>
            <person name="Rafalski A."/>
            <person name="Schnable P.S."/>
            <person name="Ware D.H."/>
            <person name="Buckler E.S."/>
            <person name="Lai J."/>
        </authorList>
    </citation>
    <scope>NUCLEOTIDE SEQUENCE [LARGE SCALE GENOMIC DNA]</scope>
    <source>
        <tissue evidence="4">Seedling</tissue>
    </source>
</reference>
<dbReference type="Proteomes" id="UP000251960">
    <property type="component" value="Chromosome 6"/>
</dbReference>
<name>A0A3L6E926_MAIZE</name>
<dbReference type="SUPFAM" id="SSF50630">
    <property type="entry name" value="Acid proteases"/>
    <property type="match status" value="1"/>
</dbReference>
<organism evidence="4">
    <name type="scientific">Zea mays</name>
    <name type="common">Maize</name>
    <dbReference type="NCBI Taxonomy" id="4577"/>
    <lineage>
        <taxon>Eukaryota</taxon>
        <taxon>Viridiplantae</taxon>
        <taxon>Streptophyta</taxon>
        <taxon>Embryophyta</taxon>
        <taxon>Tracheophyta</taxon>
        <taxon>Spermatophyta</taxon>
        <taxon>Magnoliopsida</taxon>
        <taxon>Liliopsida</taxon>
        <taxon>Poales</taxon>
        <taxon>Poaceae</taxon>
        <taxon>PACMAD clade</taxon>
        <taxon>Panicoideae</taxon>
        <taxon>Andropogonodae</taxon>
        <taxon>Andropogoneae</taxon>
        <taxon>Tripsacinae</taxon>
        <taxon>Zea</taxon>
    </lineage>
</organism>
<dbReference type="PANTHER" id="PTHR13683:SF330">
    <property type="entry name" value="OS06G0118700 PROTEIN"/>
    <property type="match status" value="1"/>
</dbReference>
<dbReference type="InterPro" id="IPR032799">
    <property type="entry name" value="TAXi_C"/>
</dbReference>
<dbReference type="Pfam" id="PF14541">
    <property type="entry name" value="TAXi_C"/>
    <property type="match status" value="1"/>
</dbReference>
<dbReference type="Gene3D" id="2.40.70.10">
    <property type="entry name" value="Acid Proteases"/>
    <property type="match status" value="2"/>
</dbReference>
<accession>A0A3L6E926</accession>
<comment type="caution">
    <text evidence="4">The sequence shown here is derived from an EMBL/GenBank/DDBJ whole genome shotgun (WGS) entry which is preliminary data.</text>
</comment>
<feature type="domain" description="Peptidase A1" evidence="3">
    <location>
        <begin position="32"/>
        <end position="388"/>
    </location>
</feature>
<dbReference type="FunFam" id="2.40.70.10:FF:000013">
    <property type="entry name" value="Aspartyl protease AED1"/>
    <property type="match status" value="1"/>
</dbReference>
<dbReference type="EMBL" id="NCVQ01000007">
    <property type="protein sequence ID" value="PWZ17449.1"/>
    <property type="molecule type" value="Genomic_DNA"/>
</dbReference>
<sequence length="392" mass="41442">MPLVLLVLLLLLSCSYPVALLAAAHEHDEYTLVAKSSLKPKATCTGYRVSPPQNITWVPLNAPHGPCSPLPGSAAPSLTALLLHDQLRVDGIERRLSDNPHDSKLVPAGGEDFQTSPTCTALGPYANGCANNQCQYLVRYPDGSSTSGAYIADLLTLDAGNAVSGFKFGCSHAEQGSFDARAAGIMALGGGPESLLSQTASRYGNAFSYCIPATASDSGFFTLGVPRRASSRYVVTPMVRFRQAATFYGVLLRTITVGGQRLGVAPAVFAAGSVLDSRTAITRLPPTAYQALRAAFRSSMTMYRSAPPKGYLDTCYDFTGVVNIRLPKISLVFDRNAVLPLDPSGILFNDCLAFTSNADDRMPGVLGSVQQQTIEVLYDVGGGAVGFRQGAC</sequence>
<evidence type="ECO:0000259" key="3">
    <source>
        <dbReference type="PROSITE" id="PS51767"/>
    </source>
</evidence>
<dbReference type="AlphaFoldDB" id="A0A3L6E926"/>
<evidence type="ECO:0000256" key="2">
    <source>
        <dbReference type="SAM" id="SignalP"/>
    </source>
</evidence>
<keyword evidence="4" id="KW-0378">Hydrolase</keyword>
<gene>
    <name evidence="4" type="primary">At5g10770_8</name>
    <name evidence="4" type="ORF">Zm00014a_013833</name>
</gene>
<evidence type="ECO:0000256" key="1">
    <source>
        <dbReference type="ARBA" id="ARBA00007447"/>
    </source>
</evidence>
<comment type="similarity">
    <text evidence="1">Belongs to the peptidase A1 family.</text>
</comment>
<dbReference type="PANTHER" id="PTHR13683">
    <property type="entry name" value="ASPARTYL PROTEASES"/>
    <property type="match status" value="1"/>
</dbReference>
<dbReference type="GO" id="GO:0006508">
    <property type="term" value="P:proteolysis"/>
    <property type="evidence" value="ECO:0007669"/>
    <property type="project" value="UniProtKB-KW"/>
</dbReference>
<dbReference type="Pfam" id="PF14543">
    <property type="entry name" value="TAXi_N"/>
    <property type="match status" value="1"/>
</dbReference>
<feature type="chain" id="PRO_5018171233" evidence="2">
    <location>
        <begin position="18"/>
        <end position="392"/>
    </location>
</feature>
<evidence type="ECO:0000313" key="4">
    <source>
        <dbReference type="EMBL" id="PWZ17449.1"/>
    </source>
</evidence>
<keyword evidence="2" id="KW-0732">Signal</keyword>
<dbReference type="ExpressionAtlas" id="A0A3L6E926">
    <property type="expression patterns" value="baseline and differential"/>
</dbReference>